<dbReference type="OrthoDB" id="1298127at2"/>
<sequence>MQRLFFSIALLTSLLSSAQTTIINEKIEKDNTPMGFEVLSKQNKLLLKKGKAYGTIRGINKVELYSFDNPKPTELVKDEKFLRFIPSPFDDNIYSGDGFNTVGWQTDTKIYDGNKVIATVDGDKRLFLFSKDFSYGLGNEKNKIVDNIEKHDLFWHKYDNKLKKTEVIKLQKPSFFNNVNKKDYYDLDDLAYRAYYNKNSFEIATKYINKDIKSFVLHRAIFDLNGKNIKTITYNVNIEKPLIFSNNGGGKMDVSAHVSSNALKFVDQLSINNYHLDEDTNELYIYGLYGKKDKRLYNTDVGGYYVVKFDAEGKLLWQKTEEFSDDDLTHDASKTRINLGFSIVNKQGHLSFYQHFSRKFYYYSQIDLASGNRINSAKVPFSVDKMWQIELSHTPVLAFFTLKEYKKLKFDFTTLYFNGSNKKVQDYLIELNKSSKKEISVNSEASEKGVWLIESDNNDYYKVTFFEF</sequence>
<feature type="chain" id="PRO_5020925275" evidence="1">
    <location>
        <begin position="19"/>
        <end position="468"/>
    </location>
</feature>
<gene>
    <name evidence="2" type="ORF">E6C50_13455</name>
</gene>
<dbReference type="AlphaFoldDB" id="A0A4V3W7U8"/>
<accession>A0A4V3W7U8</accession>
<dbReference type="EMBL" id="SSNZ01000007">
    <property type="protein sequence ID" value="THF48755.1"/>
    <property type="molecule type" value="Genomic_DNA"/>
</dbReference>
<protein>
    <submittedName>
        <fullName evidence="2">Uncharacterized protein</fullName>
    </submittedName>
</protein>
<evidence type="ECO:0000313" key="3">
    <source>
        <dbReference type="Proteomes" id="UP000307507"/>
    </source>
</evidence>
<name>A0A4V3W7U8_9FLAO</name>
<comment type="caution">
    <text evidence="2">The sequence shown here is derived from an EMBL/GenBank/DDBJ whole genome shotgun (WGS) entry which is preliminary data.</text>
</comment>
<organism evidence="2 3">
    <name type="scientific">Flavobacterium supellecticarium</name>
    <dbReference type="NCBI Taxonomy" id="2565924"/>
    <lineage>
        <taxon>Bacteria</taxon>
        <taxon>Pseudomonadati</taxon>
        <taxon>Bacteroidota</taxon>
        <taxon>Flavobacteriia</taxon>
        <taxon>Flavobacteriales</taxon>
        <taxon>Flavobacteriaceae</taxon>
        <taxon>Flavobacterium</taxon>
    </lineage>
</organism>
<keyword evidence="1" id="KW-0732">Signal</keyword>
<evidence type="ECO:0000256" key="1">
    <source>
        <dbReference type="SAM" id="SignalP"/>
    </source>
</evidence>
<reference evidence="2 3" key="1">
    <citation type="submission" date="2019-04" db="EMBL/GenBank/DDBJ databases">
        <title>Flavobacterium sp. nov. isolated from construction timber.</title>
        <authorList>
            <person name="Lin S.-Y."/>
            <person name="Chang C.-T."/>
            <person name="Young C.-C."/>
        </authorList>
    </citation>
    <scope>NUCLEOTIDE SEQUENCE [LARGE SCALE GENOMIC DNA]</scope>
    <source>
        <strain evidence="2 3">CC-CTC003</strain>
    </source>
</reference>
<keyword evidence="3" id="KW-1185">Reference proteome</keyword>
<proteinExistence type="predicted"/>
<evidence type="ECO:0000313" key="2">
    <source>
        <dbReference type="EMBL" id="THF48755.1"/>
    </source>
</evidence>
<dbReference type="Proteomes" id="UP000307507">
    <property type="component" value="Unassembled WGS sequence"/>
</dbReference>
<dbReference type="RefSeq" id="WP_136403748.1">
    <property type="nucleotide sequence ID" value="NZ_SSNZ01000007.1"/>
</dbReference>
<feature type="signal peptide" evidence="1">
    <location>
        <begin position="1"/>
        <end position="18"/>
    </location>
</feature>